<sequence>MVLADEAGGKIHASCNKAHMFRTQRNFPIGEWRVVENFKVSKAGGKYRPTELYYKISITSEKVFTGSDYRNDRSFLSLTNFDELSKWLGFLN</sequence>
<dbReference type="Gene3D" id="2.40.50.140">
    <property type="entry name" value="Nucleic acid-binding proteins"/>
    <property type="match status" value="1"/>
</dbReference>
<dbReference type="EMBL" id="CM010631">
    <property type="protein sequence ID" value="RID64771.1"/>
    <property type="molecule type" value="Genomic_DNA"/>
</dbReference>
<organism evidence="2 3">
    <name type="scientific">Brassica campestris</name>
    <name type="common">Field mustard</name>
    <dbReference type="NCBI Taxonomy" id="3711"/>
    <lineage>
        <taxon>Eukaryota</taxon>
        <taxon>Viridiplantae</taxon>
        <taxon>Streptophyta</taxon>
        <taxon>Embryophyta</taxon>
        <taxon>Tracheophyta</taxon>
        <taxon>Spermatophyta</taxon>
        <taxon>Magnoliopsida</taxon>
        <taxon>eudicotyledons</taxon>
        <taxon>Gunneridae</taxon>
        <taxon>Pentapetalae</taxon>
        <taxon>rosids</taxon>
        <taxon>malvids</taxon>
        <taxon>Brassicales</taxon>
        <taxon>Brassicaceae</taxon>
        <taxon>Brassiceae</taxon>
        <taxon>Brassica</taxon>
    </lineage>
</organism>
<dbReference type="InterPro" id="IPR003871">
    <property type="entry name" value="RFA1B/D_OB_1st"/>
</dbReference>
<gene>
    <name evidence="2" type="ORF">BRARA_D00020</name>
</gene>
<name>A0A397ZH18_BRACM</name>
<reference evidence="2 3" key="1">
    <citation type="submission" date="2018-06" db="EMBL/GenBank/DDBJ databases">
        <title>WGS assembly of Brassica rapa FPsc.</title>
        <authorList>
            <person name="Bowman J."/>
            <person name="Kohchi T."/>
            <person name="Yamato K."/>
            <person name="Jenkins J."/>
            <person name="Shu S."/>
            <person name="Ishizaki K."/>
            <person name="Yamaoka S."/>
            <person name="Nishihama R."/>
            <person name="Nakamura Y."/>
            <person name="Berger F."/>
            <person name="Adam C."/>
            <person name="Aki S."/>
            <person name="Althoff F."/>
            <person name="Araki T."/>
            <person name="Arteaga-Vazquez M."/>
            <person name="Balasubrmanian S."/>
            <person name="Bauer D."/>
            <person name="Boehm C."/>
            <person name="Briginshaw L."/>
            <person name="Caballero-Perez J."/>
            <person name="Catarino B."/>
            <person name="Chen F."/>
            <person name="Chiyoda S."/>
            <person name="Chovatia M."/>
            <person name="Davies K."/>
            <person name="Delmans M."/>
            <person name="Demura T."/>
            <person name="Dierschke T."/>
            <person name="Dolan L."/>
            <person name="Dorantes-Acosta A."/>
            <person name="Eklund D."/>
            <person name="Florent S."/>
            <person name="Flores-Sandoval E."/>
            <person name="Fujiyama A."/>
            <person name="Fukuzawa H."/>
            <person name="Galik B."/>
            <person name="Grimanelli D."/>
            <person name="Grimwood J."/>
            <person name="Grossniklaus U."/>
            <person name="Hamada T."/>
            <person name="Haseloff J."/>
            <person name="Hetherington A."/>
            <person name="Higo A."/>
            <person name="Hirakawa Y."/>
            <person name="Hundley H."/>
            <person name="Ikeda Y."/>
            <person name="Inoue K."/>
            <person name="Inoue S."/>
            <person name="Ishida S."/>
            <person name="Jia Q."/>
            <person name="Kakita M."/>
            <person name="Kanazawa T."/>
            <person name="Kawai Y."/>
            <person name="Kawashima T."/>
            <person name="Kennedy M."/>
            <person name="Kinose K."/>
            <person name="Kinoshita T."/>
            <person name="Kohara Y."/>
            <person name="Koide E."/>
            <person name="Komatsu K."/>
            <person name="Kopischke S."/>
            <person name="Kubo M."/>
            <person name="Kyozuka J."/>
            <person name="Lagercrantz U."/>
            <person name="Lin S."/>
            <person name="Lindquist E."/>
            <person name="Lipzen A."/>
            <person name="Lu C."/>
            <person name="Luna E."/>
            <person name="Martienssen R."/>
            <person name="Minamino N."/>
            <person name="Mizutani M."/>
            <person name="Mizutani M."/>
            <person name="Mochizuki N."/>
            <person name="Monte I."/>
            <person name="Mosher R."/>
            <person name="Nagasaki H."/>
            <person name="Nakagami H."/>
            <person name="Naramoto S."/>
            <person name="Nishitani K."/>
            <person name="Ohtani M."/>
            <person name="Okamoto T."/>
            <person name="Okumura M."/>
            <person name="Phillips J."/>
            <person name="Pollak B."/>
            <person name="Reinders A."/>
            <person name="Roevekamp M."/>
            <person name="Sano R."/>
            <person name="Sawa S."/>
            <person name="Schmid M."/>
            <person name="Shirakawa M."/>
            <person name="Solano R."/>
            <person name="Spunde A."/>
            <person name="Suetsugu N."/>
            <person name="Sugano S."/>
            <person name="Sugiyama A."/>
            <person name="Sun R."/>
            <person name="Suzuki Y."/>
            <person name="Takenaka M."/>
            <person name="Takezawa D."/>
            <person name="Tomogane H."/>
            <person name="Tsuzuki M."/>
            <person name="Ueda T."/>
            <person name="Umeda M."/>
            <person name="Ward J."/>
            <person name="Watanabe Y."/>
            <person name="Yazaki K."/>
            <person name="Yokoyama R."/>
            <person name="Yoshitake Y."/>
            <person name="Yotsui I."/>
            <person name="Zachgo S."/>
            <person name="Schmutz J."/>
        </authorList>
    </citation>
    <scope>NUCLEOTIDE SEQUENCE [LARGE SCALE GENOMIC DNA]</scope>
    <source>
        <strain evidence="3">cv. B-3</strain>
    </source>
</reference>
<dbReference type="Pfam" id="PF02721">
    <property type="entry name" value="DUF223"/>
    <property type="match status" value="1"/>
</dbReference>
<dbReference type="AlphaFoldDB" id="A0A397ZH18"/>
<proteinExistence type="predicted"/>
<dbReference type="CDD" id="cd04480">
    <property type="entry name" value="RPA1_DBD_A_like"/>
    <property type="match status" value="1"/>
</dbReference>
<dbReference type="InterPro" id="IPR012340">
    <property type="entry name" value="NA-bd_OB-fold"/>
</dbReference>
<dbReference type="SUPFAM" id="SSF50249">
    <property type="entry name" value="Nucleic acid-binding proteins"/>
    <property type="match status" value="1"/>
</dbReference>
<evidence type="ECO:0000313" key="3">
    <source>
        <dbReference type="Proteomes" id="UP000264353"/>
    </source>
</evidence>
<protein>
    <recommendedName>
        <fullName evidence="1">Replication protein A 70 kDa DNA-binding subunit B/D first OB fold domain-containing protein</fullName>
    </recommendedName>
</protein>
<dbReference type="Proteomes" id="UP000264353">
    <property type="component" value="Chromosome A4"/>
</dbReference>
<accession>A0A397ZH18</accession>
<evidence type="ECO:0000313" key="2">
    <source>
        <dbReference type="EMBL" id="RID64771.1"/>
    </source>
</evidence>
<evidence type="ECO:0000259" key="1">
    <source>
        <dbReference type="Pfam" id="PF02721"/>
    </source>
</evidence>
<feature type="domain" description="Replication protein A 70 kDa DNA-binding subunit B/D first OB fold" evidence="1">
    <location>
        <begin position="1"/>
        <end position="61"/>
    </location>
</feature>